<protein>
    <submittedName>
        <fullName evidence="1">Uncharacterized protein</fullName>
    </submittedName>
</protein>
<evidence type="ECO:0000313" key="2">
    <source>
        <dbReference type="Proteomes" id="UP000305067"/>
    </source>
</evidence>
<dbReference type="Proteomes" id="UP000305067">
    <property type="component" value="Unassembled WGS sequence"/>
</dbReference>
<name>A0A5C3QY25_9AGAR</name>
<dbReference type="EMBL" id="ML178814">
    <property type="protein sequence ID" value="TFL06895.1"/>
    <property type="molecule type" value="Genomic_DNA"/>
</dbReference>
<evidence type="ECO:0000313" key="1">
    <source>
        <dbReference type="EMBL" id="TFL06895.1"/>
    </source>
</evidence>
<dbReference type="OrthoDB" id="3061698at2759"/>
<reference evidence="1 2" key="1">
    <citation type="journal article" date="2019" name="Nat. Ecol. Evol.">
        <title>Megaphylogeny resolves global patterns of mushroom evolution.</title>
        <authorList>
            <person name="Varga T."/>
            <person name="Krizsan K."/>
            <person name="Foldi C."/>
            <person name="Dima B."/>
            <person name="Sanchez-Garcia M."/>
            <person name="Sanchez-Ramirez S."/>
            <person name="Szollosi G.J."/>
            <person name="Szarkandi J.G."/>
            <person name="Papp V."/>
            <person name="Albert L."/>
            <person name="Andreopoulos W."/>
            <person name="Angelini C."/>
            <person name="Antonin V."/>
            <person name="Barry K.W."/>
            <person name="Bougher N.L."/>
            <person name="Buchanan P."/>
            <person name="Buyck B."/>
            <person name="Bense V."/>
            <person name="Catcheside P."/>
            <person name="Chovatia M."/>
            <person name="Cooper J."/>
            <person name="Damon W."/>
            <person name="Desjardin D."/>
            <person name="Finy P."/>
            <person name="Geml J."/>
            <person name="Haridas S."/>
            <person name="Hughes K."/>
            <person name="Justo A."/>
            <person name="Karasinski D."/>
            <person name="Kautmanova I."/>
            <person name="Kiss B."/>
            <person name="Kocsube S."/>
            <person name="Kotiranta H."/>
            <person name="LaButti K.M."/>
            <person name="Lechner B.E."/>
            <person name="Liimatainen K."/>
            <person name="Lipzen A."/>
            <person name="Lukacs Z."/>
            <person name="Mihaltcheva S."/>
            <person name="Morgado L.N."/>
            <person name="Niskanen T."/>
            <person name="Noordeloos M.E."/>
            <person name="Ohm R.A."/>
            <person name="Ortiz-Santana B."/>
            <person name="Ovrebo C."/>
            <person name="Racz N."/>
            <person name="Riley R."/>
            <person name="Savchenko A."/>
            <person name="Shiryaev A."/>
            <person name="Soop K."/>
            <person name="Spirin V."/>
            <person name="Szebenyi C."/>
            <person name="Tomsovsky M."/>
            <person name="Tulloss R.E."/>
            <person name="Uehling J."/>
            <person name="Grigoriev I.V."/>
            <person name="Vagvolgyi C."/>
            <person name="Papp T."/>
            <person name="Martin F.M."/>
            <person name="Miettinen O."/>
            <person name="Hibbett D.S."/>
            <person name="Nagy L.G."/>
        </authorList>
    </citation>
    <scope>NUCLEOTIDE SEQUENCE [LARGE SCALE GENOMIC DNA]</scope>
    <source>
        <strain evidence="1 2">CBS 309.79</strain>
    </source>
</reference>
<accession>A0A5C3QY25</accession>
<organism evidence="1 2">
    <name type="scientific">Pterulicium gracile</name>
    <dbReference type="NCBI Taxonomy" id="1884261"/>
    <lineage>
        <taxon>Eukaryota</taxon>
        <taxon>Fungi</taxon>
        <taxon>Dikarya</taxon>
        <taxon>Basidiomycota</taxon>
        <taxon>Agaricomycotina</taxon>
        <taxon>Agaricomycetes</taxon>
        <taxon>Agaricomycetidae</taxon>
        <taxon>Agaricales</taxon>
        <taxon>Pleurotineae</taxon>
        <taxon>Pterulaceae</taxon>
        <taxon>Pterulicium</taxon>
    </lineage>
</organism>
<keyword evidence="2" id="KW-1185">Reference proteome</keyword>
<gene>
    <name evidence="1" type="ORF">BDV98DRAFT_652074</name>
</gene>
<sequence length="404" mass="44138">MAKSKLSVTPPLKTSLKYRLRQTLVFKSCKIRIRKYSAFVNRQSTPAAEITAQIQHDSNVSAVDTPQATPARSHLPSCSMNVTKHQPPLPLPTHASLDSCIALQHHTSGDDQDIIIISTLPGFPFCCHEDLLHMSQEQLIQVANALNDRLPAALRIVIEGIPAIDIRHAIELIVGIRHSARLPPFQTPLNTPAKASPARSLTSSASQESYYELAQPSEHVHHFFDASNPPISPIDRHGNMLLRMYSPTCLTRLEERDEEDLATADRYHFIAHQLRIPRVDSLKSGGDMSLARPAEASTTKTGDLSDSLHPNTLVMTLKKTFLLTTHSTATPPSESLSSVRSPKATETAITTMSPLPEDGTPIATRTRSKVPMSTLSLNALIGGTASNVKPAARKRVSKSMSMLS</sequence>
<proteinExistence type="predicted"/>
<dbReference type="AlphaFoldDB" id="A0A5C3QY25"/>